<feature type="compositionally biased region" description="Pro residues" evidence="1">
    <location>
        <begin position="72"/>
        <end position="82"/>
    </location>
</feature>
<dbReference type="Proteomes" id="UP001153269">
    <property type="component" value="Unassembled WGS sequence"/>
</dbReference>
<feature type="compositionally biased region" description="Basic and acidic residues" evidence="1">
    <location>
        <begin position="21"/>
        <end position="42"/>
    </location>
</feature>
<sequence length="162" mass="18023">MRPGGADEDEGDEGEEQGEGTEGRNRDIEQERPRPQKLRDVMDDLGSGGGVRDVENKVLSLSSPIHLKYPSPLIPPSNPPVPRIGDGDKLRHECPAILTPLRASVMEQLDMKTLLSGALVASAHVVSHQSVEEKVGRREWRRYKSVRKLLLVHQYPSFETLT</sequence>
<organism evidence="2 3">
    <name type="scientific">Pleuronectes platessa</name>
    <name type="common">European plaice</name>
    <dbReference type="NCBI Taxonomy" id="8262"/>
    <lineage>
        <taxon>Eukaryota</taxon>
        <taxon>Metazoa</taxon>
        <taxon>Chordata</taxon>
        <taxon>Craniata</taxon>
        <taxon>Vertebrata</taxon>
        <taxon>Euteleostomi</taxon>
        <taxon>Actinopterygii</taxon>
        <taxon>Neopterygii</taxon>
        <taxon>Teleostei</taxon>
        <taxon>Neoteleostei</taxon>
        <taxon>Acanthomorphata</taxon>
        <taxon>Carangaria</taxon>
        <taxon>Pleuronectiformes</taxon>
        <taxon>Pleuronectoidei</taxon>
        <taxon>Pleuronectidae</taxon>
        <taxon>Pleuronectes</taxon>
    </lineage>
</organism>
<feature type="region of interest" description="Disordered" evidence="1">
    <location>
        <begin position="67"/>
        <end position="88"/>
    </location>
</feature>
<keyword evidence="3" id="KW-1185">Reference proteome</keyword>
<gene>
    <name evidence="2" type="ORF">PLEPLA_LOCUS26963</name>
</gene>
<name>A0A9N7UZ31_PLEPL</name>
<accession>A0A9N7UZ31</accession>
<evidence type="ECO:0000313" key="2">
    <source>
        <dbReference type="EMBL" id="CAB1439133.1"/>
    </source>
</evidence>
<dbReference type="EMBL" id="CADEAL010002236">
    <property type="protein sequence ID" value="CAB1439133.1"/>
    <property type="molecule type" value="Genomic_DNA"/>
</dbReference>
<comment type="caution">
    <text evidence="2">The sequence shown here is derived from an EMBL/GenBank/DDBJ whole genome shotgun (WGS) entry which is preliminary data.</text>
</comment>
<protein>
    <submittedName>
        <fullName evidence="2">Uncharacterized protein</fullName>
    </submittedName>
</protein>
<reference evidence="2" key="1">
    <citation type="submission" date="2020-03" db="EMBL/GenBank/DDBJ databases">
        <authorList>
            <person name="Weist P."/>
        </authorList>
    </citation>
    <scope>NUCLEOTIDE SEQUENCE</scope>
</reference>
<dbReference type="AlphaFoldDB" id="A0A9N7UZ31"/>
<evidence type="ECO:0000313" key="3">
    <source>
        <dbReference type="Proteomes" id="UP001153269"/>
    </source>
</evidence>
<proteinExistence type="predicted"/>
<evidence type="ECO:0000256" key="1">
    <source>
        <dbReference type="SAM" id="MobiDB-lite"/>
    </source>
</evidence>
<feature type="compositionally biased region" description="Acidic residues" evidence="1">
    <location>
        <begin position="1"/>
        <end position="19"/>
    </location>
</feature>
<feature type="region of interest" description="Disordered" evidence="1">
    <location>
        <begin position="1"/>
        <end position="51"/>
    </location>
</feature>